<evidence type="ECO:0000313" key="1">
    <source>
        <dbReference type="EMBL" id="MFD2054556.1"/>
    </source>
</evidence>
<reference evidence="2" key="1">
    <citation type="journal article" date="2019" name="Int. J. Syst. Evol. Microbiol.">
        <title>The Global Catalogue of Microorganisms (GCM) 10K type strain sequencing project: providing services to taxonomists for standard genome sequencing and annotation.</title>
        <authorList>
            <consortium name="The Broad Institute Genomics Platform"/>
            <consortium name="The Broad Institute Genome Sequencing Center for Infectious Disease"/>
            <person name="Wu L."/>
            <person name="Ma J."/>
        </authorList>
    </citation>
    <scope>NUCLEOTIDE SEQUENCE [LARGE SCALE GENOMIC DNA]</scope>
    <source>
        <strain evidence="2">CGMCC 1.16226</strain>
    </source>
</reference>
<sequence>MGKPVAACGQSLRLGASIGIAFADAVAPCDLFMRADTALYAAKAARAQHVPDIQAGGRRERPQCAA</sequence>
<dbReference type="InterPro" id="IPR043128">
    <property type="entry name" value="Rev_trsase/Diguanyl_cyclase"/>
</dbReference>
<evidence type="ECO:0000313" key="2">
    <source>
        <dbReference type="Proteomes" id="UP001597349"/>
    </source>
</evidence>
<dbReference type="Gene3D" id="3.30.70.270">
    <property type="match status" value="1"/>
</dbReference>
<dbReference type="SUPFAM" id="SSF55073">
    <property type="entry name" value="Nucleotide cyclase"/>
    <property type="match status" value="1"/>
</dbReference>
<comment type="caution">
    <text evidence="1">The sequence shown here is derived from an EMBL/GenBank/DDBJ whole genome shotgun (WGS) entry which is preliminary data.</text>
</comment>
<proteinExistence type="predicted"/>
<dbReference type="RefSeq" id="WP_379020472.1">
    <property type="nucleotide sequence ID" value="NZ_JBHUGY010000026.1"/>
</dbReference>
<dbReference type="EMBL" id="JBHUGY010000026">
    <property type="protein sequence ID" value="MFD2054556.1"/>
    <property type="molecule type" value="Genomic_DNA"/>
</dbReference>
<accession>A0ABW4WEC6</accession>
<protein>
    <recommendedName>
        <fullName evidence="3">GGDEF domain-containing protein</fullName>
    </recommendedName>
</protein>
<keyword evidence="2" id="KW-1185">Reference proteome</keyword>
<dbReference type="Proteomes" id="UP001597349">
    <property type="component" value="Unassembled WGS sequence"/>
</dbReference>
<evidence type="ECO:0008006" key="3">
    <source>
        <dbReference type="Google" id="ProtNLM"/>
    </source>
</evidence>
<organism evidence="1 2">
    <name type="scientific">Mesorhizobium calcicola</name>
    <dbReference type="NCBI Taxonomy" id="1300310"/>
    <lineage>
        <taxon>Bacteria</taxon>
        <taxon>Pseudomonadati</taxon>
        <taxon>Pseudomonadota</taxon>
        <taxon>Alphaproteobacteria</taxon>
        <taxon>Hyphomicrobiales</taxon>
        <taxon>Phyllobacteriaceae</taxon>
        <taxon>Mesorhizobium</taxon>
    </lineage>
</organism>
<dbReference type="InterPro" id="IPR029787">
    <property type="entry name" value="Nucleotide_cyclase"/>
</dbReference>
<gene>
    <name evidence="1" type="ORF">ACFSQT_16120</name>
</gene>
<name>A0ABW4WEC6_9HYPH</name>